<dbReference type="GO" id="GO:0060070">
    <property type="term" value="P:canonical Wnt signaling pathway"/>
    <property type="evidence" value="ECO:0007669"/>
    <property type="project" value="TreeGrafter"/>
</dbReference>
<protein>
    <recommendedName>
        <fullName evidence="10">Protein Wnt</fullName>
    </recommendedName>
</protein>
<evidence type="ECO:0000313" key="13">
    <source>
        <dbReference type="Proteomes" id="UP000283509"/>
    </source>
</evidence>
<feature type="compositionally biased region" description="Pro residues" evidence="11">
    <location>
        <begin position="284"/>
        <end position="297"/>
    </location>
</feature>
<evidence type="ECO:0000256" key="2">
    <source>
        <dbReference type="ARBA" id="ARBA00005683"/>
    </source>
</evidence>
<evidence type="ECO:0000256" key="9">
    <source>
        <dbReference type="ARBA" id="ARBA00023288"/>
    </source>
</evidence>
<dbReference type="SMART" id="SM00097">
    <property type="entry name" value="WNT1"/>
    <property type="match status" value="1"/>
</dbReference>
<comment type="function">
    <text evidence="10">Ligand for members of the frizzled family of seven transmembrane receptors.</text>
</comment>
<evidence type="ECO:0000256" key="3">
    <source>
        <dbReference type="ARBA" id="ARBA00022473"/>
    </source>
</evidence>
<comment type="subcellular location">
    <subcellularLocation>
        <location evidence="1 10">Secreted</location>
        <location evidence="1 10">Extracellular space</location>
        <location evidence="1 10">Extracellular matrix</location>
    </subcellularLocation>
</comment>
<keyword evidence="4" id="KW-0964">Secreted</keyword>
<keyword evidence="13" id="KW-1185">Reference proteome</keyword>
<dbReference type="GO" id="GO:0046330">
    <property type="term" value="P:positive regulation of JNK cascade"/>
    <property type="evidence" value="ECO:0007669"/>
    <property type="project" value="TreeGrafter"/>
</dbReference>
<organism evidence="12 13">
    <name type="scientific">Penaeus vannamei</name>
    <name type="common">Whiteleg shrimp</name>
    <name type="synonym">Litopenaeus vannamei</name>
    <dbReference type="NCBI Taxonomy" id="6689"/>
    <lineage>
        <taxon>Eukaryota</taxon>
        <taxon>Metazoa</taxon>
        <taxon>Ecdysozoa</taxon>
        <taxon>Arthropoda</taxon>
        <taxon>Crustacea</taxon>
        <taxon>Multicrustacea</taxon>
        <taxon>Malacostraca</taxon>
        <taxon>Eumalacostraca</taxon>
        <taxon>Eucarida</taxon>
        <taxon>Decapoda</taxon>
        <taxon>Dendrobranchiata</taxon>
        <taxon>Penaeoidea</taxon>
        <taxon>Penaeidae</taxon>
        <taxon>Penaeus</taxon>
    </lineage>
</organism>
<gene>
    <name evidence="12" type="ORF">C7M84_015596</name>
</gene>
<dbReference type="PRINTS" id="PR01349">
    <property type="entry name" value="WNTPROTEIN"/>
</dbReference>
<dbReference type="AlphaFoldDB" id="A0A423SQ89"/>
<reference evidence="12 13" key="1">
    <citation type="submission" date="2018-04" db="EMBL/GenBank/DDBJ databases">
        <authorList>
            <person name="Zhang X."/>
            <person name="Yuan J."/>
            <person name="Li F."/>
            <person name="Xiang J."/>
        </authorList>
    </citation>
    <scope>NUCLEOTIDE SEQUENCE [LARGE SCALE GENOMIC DNA]</scope>
    <source>
        <tissue evidence="12">Muscle</tissue>
    </source>
</reference>
<keyword evidence="7" id="KW-1015">Disulfide bond</keyword>
<evidence type="ECO:0000313" key="12">
    <source>
        <dbReference type="EMBL" id="ROT66390.1"/>
    </source>
</evidence>
<keyword evidence="3 10" id="KW-0217">Developmental protein</keyword>
<keyword evidence="8" id="KW-0325">Glycoprotein</keyword>
<dbReference type="PANTHER" id="PTHR12027:SF112">
    <property type="entry name" value="PROTEIN WNT-2"/>
    <property type="match status" value="1"/>
</dbReference>
<dbReference type="STRING" id="6689.A0A423SQ89"/>
<dbReference type="Pfam" id="PF00110">
    <property type="entry name" value="wnt"/>
    <property type="match status" value="1"/>
</dbReference>
<evidence type="ECO:0000256" key="6">
    <source>
        <dbReference type="ARBA" id="ARBA00022687"/>
    </source>
</evidence>
<keyword evidence="5" id="KW-0272">Extracellular matrix</keyword>
<dbReference type="GO" id="GO:0005615">
    <property type="term" value="C:extracellular space"/>
    <property type="evidence" value="ECO:0007669"/>
    <property type="project" value="TreeGrafter"/>
</dbReference>
<keyword evidence="6 10" id="KW-0879">Wnt signaling pathway</keyword>
<feature type="region of interest" description="Disordered" evidence="11">
    <location>
        <begin position="273"/>
        <end position="297"/>
    </location>
</feature>
<reference evidence="12 13" key="2">
    <citation type="submission" date="2019-01" db="EMBL/GenBank/DDBJ databases">
        <title>The decoding of complex shrimp genome reveals the adaptation for benthos swimmer, frequently molting mechanism and breeding impact on genome.</title>
        <authorList>
            <person name="Sun Y."/>
            <person name="Gao Y."/>
            <person name="Yu Y."/>
        </authorList>
    </citation>
    <scope>NUCLEOTIDE SEQUENCE [LARGE SCALE GENOMIC DNA]</scope>
    <source>
        <tissue evidence="12">Muscle</tissue>
    </source>
</reference>
<evidence type="ECO:0000256" key="1">
    <source>
        <dbReference type="ARBA" id="ARBA00004498"/>
    </source>
</evidence>
<comment type="caution">
    <text evidence="12">The sequence shown here is derived from an EMBL/GenBank/DDBJ whole genome shotgun (WGS) entry which is preliminary data.</text>
</comment>
<evidence type="ECO:0000256" key="4">
    <source>
        <dbReference type="ARBA" id="ARBA00022525"/>
    </source>
</evidence>
<evidence type="ECO:0000256" key="11">
    <source>
        <dbReference type="SAM" id="MobiDB-lite"/>
    </source>
</evidence>
<dbReference type="GO" id="GO:0045165">
    <property type="term" value="P:cell fate commitment"/>
    <property type="evidence" value="ECO:0007669"/>
    <property type="project" value="TreeGrafter"/>
</dbReference>
<evidence type="ECO:0000256" key="10">
    <source>
        <dbReference type="RuleBase" id="RU003500"/>
    </source>
</evidence>
<dbReference type="GO" id="GO:0005109">
    <property type="term" value="F:frizzled binding"/>
    <property type="evidence" value="ECO:0007669"/>
    <property type="project" value="TreeGrafter"/>
</dbReference>
<evidence type="ECO:0000256" key="8">
    <source>
        <dbReference type="ARBA" id="ARBA00023180"/>
    </source>
</evidence>
<accession>A0A423SQ89</accession>
<dbReference type="Proteomes" id="UP000283509">
    <property type="component" value="Unassembled WGS sequence"/>
</dbReference>
<dbReference type="GO" id="GO:0005125">
    <property type="term" value="F:cytokine activity"/>
    <property type="evidence" value="ECO:0007669"/>
    <property type="project" value="TreeGrafter"/>
</dbReference>
<dbReference type="GO" id="GO:0030182">
    <property type="term" value="P:neuron differentiation"/>
    <property type="evidence" value="ECO:0007669"/>
    <property type="project" value="TreeGrafter"/>
</dbReference>
<evidence type="ECO:0000256" key="5">
    <source>
        <dbReference type="ARBA" id="ARBA00022530"/>
    </source>
</evidence>
<evidence type="ECO:0000256" key="7">
    <source>
        <dbReference type="ARBA" id="ARBA00023157"/>
    </source>
</evidence>
<dbReference type="OrthoDB" id="5945655at2759"/>
<dbReference type="PANTHER" id="PTHR12027">
    <property type="entry name" value="WNT RELATED"/>
    <property type="match status" value="1"/>
</dbReference>
<dbReference type="InterPro" id="IPR005817">
    <property type="entry name" value="Wnt"/>
</dbReference>
<sequence length="297" mass="32247">MKPQHEKAFPAFVCVLHRHSYPFEICHAVTFPLSSLVIADSCWAPETLPRPARRGGSAPPVRARNKEPKVNKDSRVRVFTLRWLDATYFHPLSAVSSVLGLGADLLCSRVPGITPSQRRICSRAPDAIVAISEGARKGIAECQSQFRNRRWNCSLQASAGSVFGYVVLLGSREAAFTYALLSAGVAYSVTASCARGNISTCGCDDRKRGRYSASGWKWGGCSADIKYGIKFARKFVDAREVEGDARALMNLHNNKAGRRTGIVPDLIVTPHPPHPPYITGAGKAPPPPRPSTPLTLP</sequence>
<comment type="similarity">
    <text evidence="2 10">Belongs to the Wnt family.</text>
</comment>
<name>A0A423SQ89_PENVA</name>
<keyword evidence="9" id="KW-0449">Lipoprotein</keyword>
<feature type="region of interest" description="Disordered" evidence="11">
    <location>
        <begin position="49"/>
        <end position="69"/>
    </location>
</feature>
<proteinExistence type="inferred from homology"/>
<dbReference type="EMBL" id="QCYY01002944">
    <property type="protein sequence ID" value="ROT66390.1"/>
    <property type="molecule type" value="Genomic_DNA"/>
</dbReference>